<dbReference type="AlphaFoldDB" id="A0A813N9T9"/>
<dbReference type="InterPro" id="IPR036866">
    <property type="entry name" value="RibonucZ/Hydroxyglut_hydro"/>
</dbReference>
<dbReference type="SUPFAM" id="SSF56281">
    <property type="entry name" value="Metallo-hydrolase/oxidoreductase"/>
    <property type="match status" value="1"/>
</dbReference>
<dbReference type="Gene3D" id="3.60.15.10">
    <property type="entry name" value="Ribonuclease Z/Hydroxyacylglutathione hydrolase-like"/>
    <property type="match status" value="1"/>
</dbReference>
<dbReference type="PANTHER" id="PTHR42951:SF4">
    <property type="entry name" value="ACYL-COENZYME A THIOESTERASE MBLAC2"/>
    <property type="match status" value="1"/>
</dbReference>
<dbReference type="InterPro" id="IPR001279">
    <property type="entry name" value="Metallo-B-lactamas"/>
</dbReference>
<dbReference type="SMART" id="SM00849">
    <property type="entry name" value="Lactamase_B"/>
    <property type="match status" value="1"/>
</dbReference>
<dbReference type="EMBL" id="CAJNOE010000015">
    <property type="protein sequence ID" value="CAF0733274.1"/>
    <property type="molecule type" value="Genomic_DNA"/>
</dbReference>
<evidence type="ECO:0000313" key="3">
    <source>
        <dbReference type="Proteomes" id="UP000663860"/>
    </source>
</evidence>
<name>A0A813N9T9_9BILA</name>
<proteinExistence type="predicted"/>
<protein>
    <recommendedName>
        <fullName evidence="1">Metallo-beta-lactamase domain-containing protein</fullName>
    </recommendedName>
</protein>
<dbReference type="PANTHER" id="PTHR42951">
    <property type="entry name" value="METALLO-BETA-LACTAMASE DOMAIN-CONTAINING"/>
    <property type="match status" value="1"/>
</dbReference>
<dbReference type="Proteomes" id="UP000663860">
    <property type="component" value="Unassembled WGS sequence"/>
</dbReference>
<evidence type="ECO:0000259" key="1">
    <source>
        <dbReference type="SMART" id="SM00849"/>
    </source>
</evidence>
<feature type="domain" description="Metallo-beta-lactamase" evidence="1">
    <location>
        <begin position="46"/>
        <end position="240"/>
    </location>
</feature>
<dbReference type="InterPro" id="IPR050855">
    <property type="entry name" value="NDM-1-like"/>
</dbReference>
<gene>
    <name evidence="2" type="ORF">IZO911_LOCUS3027</name>
</gene>
<evidence type="ECO:0000313" key="2">
    <source>
        <dbReference type="EMBL" id="CAF0733274.1"/>
    </source>
</evidence>
<sequence length="294" mass="34273">MSSWFDKLPRAQYSSLQRITTSQSWFQVYALRPSVFVIYEPYHCEEVISYLIVGSEKSLLIDTGMGIGNIEIVINELSSLPLIVINTHTHHDHIGDNWRFEQSLIGIQCEFSKKNDDDLINEAQNEMENDMFREEYFPKDFDRKSYRIKQFQIMKYISDGDTIDLGNERKIIVIFTPGHTPDSLSLLDIQERLLFVGDQFYLGPIFLYRPETNLTDYIKSLEKLVCVMKNHKIDLIVPSHNTPNVDPHFFIMALDAIRKVVAGKVIAKKTDDDLYNKYDFDDFSFVIDSKFLNK</sequence>
<comment type="caution">
    <text evidence="2">The sequence shown here is derived from an EMBL/GenBank/DDBJ whole genome shotgun (WGS) entry which is preliminary data.</text>
</comment>
<reference evidence="2" key="1">
    <citation type="submission" date="2021-02" db="EMBL/GenBank/DDBJ databases">
        <authorList>
            <person name="Nowell W R."/>
        </authorList>
    </citation>
    <scope>NUCLEOTIDE SEQUENCE</scope>
</reference>
<dbReference type="Pfam" id="PF00753">
    <property type="entry name" value="Lactamase_B"/>
    <property type="match status" value="1"/>
</dbReference>
<organism evidence="2 3">
    <name type="scientific">Adineta steineri</name>
    <dbReference type="NCBI Taxonomy" id="433720"/>
    <lineage>
        <taxon>Eukaryota</taxon>
        <taxon>Metazoa</taxon>
        <taxon>Spiralia</taxon>
        <taxon>Gnathifera</taxon>
        <taxon>Rotifera</taxon>
        <taxon>Eurotatoria</taxon>
        <taxon>Bdelloidea</taxon>
        <taxon>Adinetida</taxon>
        <taxon>Adinetidae</taxon>
        <taxon>Adineta</taxon>
    </lineage>
</organism>
<accession>A0A813N9T9</accession>